<dbReference type="EMBL" id="UGLH01000006">
    <property type="protein sequence ID" value="STT81779.1"/>
    <property type="molecule type" value="Genomic_DNA"/>
</dbReference>
<protein>
    <submittedName>
        <fullName evidence="1">Uncharacterized protein</fullName>
    </submittedName>
</protein>
<evidence type="ECO:0000313" key="2">
    <source>
        <dbReference type="Proteomes" id="UP000254340"/>
    </source>
</evidence>
<dbReference type="Proteomes" id="UP000254340">
    <property type="component" value="Unassembled WGS sequence"/>
</dbReference>
<accession>A0A377XE08</accession>
<evidence type="ECO:0000313" key="1">
    <source>
        <dbReference type="EMBL" id="STT81779.1"/>
    </source>
</evidence>
<dbReference type="AlphaFoldDB" id="A0A377XE08"/>
<name>A0A377XE08_KLEPN</name>
<proteinExistence type="predicted"/>
<organism evidence="1 2">
    <name type="scientific">Klebsiella pneumoniae</name>
    <dbReference type="NCBI Taxonomy" id="573"/>
    <lineage>
        <taxon>Bacteria</taxon>
        <taxon>Pseudomonadati</taxon>
        <taxon>Pseudomonadota</taxon>
        <taxon>Gammaproteobacteria</taxon>
        <taxon>Enterobacterales</taxon>
        <taxon>Enterobacteriaceae</taxon>
        <taxon>Klebsiella/Raoultella group</taxon>
        <taxon>Klebsiella</taxon>
        <taxon>Klebsiella pneumoniae complex</taxon>
    </lineage>
</organism>
<gene>
    <name evidence="1" type="ORF">NCTC5047_02715</name>
</gene>
<sequence length="71" mass="7353">MAAGGKVRANCQLITADDAAGRVKQIEVTGLFFRVKRALDGQRADVLGAGENGLAAGLVKAEIPAWPASLF</sequence>
<reference evidence="1 2" key="1">
    <citation type="submission" date="2018-06" db="EMBL/GenBank/DDBJ databases">
        <authorList>
            <consortium name="Pathogen Informatics"/>
            <person name="Doyle S."/>
        </authorList>
    </citation>
    <scope>NUCLEOTIDE SEQUENCE [LARGE SCALE GENOMIC DNA]</scope>
    <source>
        <strain evidence="1 2">NCTC5047</strain>
    </source>
</reference>